<organism evidence="2 3">
    <name type="scientific">Collinsella aerofaciens (strain ATCC 25986 / DSM 3979 / JCM 10188 / KCTC 3647 / NCTC 11838 / VPI 1003)</name>
    <dbReference type="NCBI Taxonomy" id="411903"/>
    <lineage>
        <taxon>Bacteria</taxon>
        <taxon>Bacillati</taxon>
        <taxon>Actinomycetota</taxon>
        <taxon>Coriobacteriia</taxon>
        <taxon>Coriobacteriales</taxon>
        <taxon>Coriobacteriaceae</taxon>
        <taxon>Collinsella</taxon>
    </lineage>
</organism>
<dbReference type="AlphaFoldDB" id="A4E9M1"/>
<comment type="caution">
    <text evidence="2">The sequence shown here is derived from an EMBL/GenBank/DDBJ whole genome shotgun (WGS) entry which is preliminary data.</text>
</comment>
<evidence type="ECO:0000313" key="2">
    <source>
        <dbReference type="EMBL" id="EBA39966.1"/>
    </source>
</evidence>
<evidence type="ECO:0000256" key="1">
    <source>
        <dbReference type="SAM" id="MobiDB-lite"/>
    </source>
</evidence>
<accession>A4E9M1</accession>
<reference evidence="2 3" key="2">
    <citation type="submission" date="2007-04" db="EMBL/GenBank/DDBJ databases">
        <authorList>
            <person name="Fulton L."/>
            <person name="Clifton S."/>
            <person name="Fulton B."/>
            <person name="Xu J."/>
            <person name="Minx P."/>
            <person name="Mardis E.R."/>
            <person name="Wilson R.K."/>
        </authorList>
    </citation>
    <scope>NUCLEOTIDE SEQUENCE [LARGE SCALE GENOMIC DNA]</scope>
    <source>
        <strain evidence="3">ATCC 25986 / DSM 3979 / JCM 10188 / KCTC 3647 / NCTC 11838 / VPI 1003</strain>
    </source>
</reference>
<sequence>MPRCASGDNQARSDVMLGMGRAKDAKRKTFNENGVKTTSVMA</sequence>
<name>A4E9M1_COLAA</name>
<dbReference type="EMBL" id="AAVN02000003">
    <property type="protein sequence ID" value="EBA39966.1"/>
    <property type="molecule type" value="Genomic_DNA"/>
</dbReference>
<protein>
    <submittedName>
        <fullName evidence="2">Uncharacterized protein</fullName>
    </submittedName>
</protein>
<evidence type="ECO:0000313" key="3">
    <source>
        <dbReference type="Proteomes" id="UP000002979"/>
    </source>
</evidence>
<dbReference type="Proteomes" id="UP000002979">
    <property type="component" value="Unassembled WGS sequence"/>
</dbReference>
<reference evidence="2 3" key="1">
    <citation type="submission" date="2007-01" db="EMBL/GenBank/DDBJ databases">
        <title>Draft genome sequence of Collinsella aerofaciens (ATCC 25986).</title>
        <authorList>
            <person name="Sudarsanam P."/>
            <person name="Ley R."/>
            <person name="Guruge J."/>
            <person name="Turnbaugh P.J."/>
            <person name="Mahowald M."/>
            <person name="Liep D."/>
            <person name="Gordon J."/>
        </authorList>
    </citation>
    <scope>NUCLEOTIDE SEQUENCE [LARGE SCALE GENOMIC DNA]</scope>
    <source>
        <strain evidence="3">ATCC 25986 / DSM 3979 / JCM 10188 / KCTC 3647 / NCTC 11838 / VPI 1003</strain>
    </source>
</reference>
<proteinExistence type="predicted"/>
<gene>
    <name evidence="2" type="ORF">COLAER_01121</name>
</gene>
<feature type="compositionally biased region" description="Polar residues" evidence="1">
    <location>
        <begin position="31"/>
        <end position="42"/>
    </location>
</feature>
<feature type="compositionally biased region" description="Basic and acidic residues" evidence="1">
    <location>
        <begin position="21"/>
        <end position="30"/>
    </location>
</feature>
<feature type="region of interest" description="Disordered" evidence="1">
    <location>
        <begin position="1"/>
        <end position="42"/>
    </location>
</feature>